<evidence type="ECO:0000256" key="2">
    <source>
        <dbReference type="ARBA" id="ARBA00005346"/>
    </source>
</evidence>
<feature type="transmembrane region" description="Helical" evidence="8">
    <location>
        <begin position="169"/>
        <end position="191"/>
    </location>
</feature>
<dbReference type="GO" id="GO:0005886">
    <property type="term" value="C:plasma membrane"/>
    <property type="evidence" value="ECO:0007669"/>
    <property type="project" value="UniProtKB-SubCell"/>
</dbReference>
<keyword evidence="5 8" id="KW-1133">Transmembrane helix</keyword>
<dbReference type="PRINTS" id="PR01437">
    <property type="entry name" value="NUOXDRDTASE4"/>
</dbReference>
<evidence type="ECO:0000256" key="4">
    <source>
        <dbReference type="ARBA" id="ARBA00022692"/>
    </source>
</evidence>
<keyword evidence="4 7" id="KW-0812">Transmembrane</keyword>
<feature type="transmembrane region" description="Helical" evidence="8">
    <location>
        <begin position="211"/>
        <end position="235"/>
    </location>
</feature>
<organism evidence="10 11">
    <name type="scientific">Vallicoccus soli</name>
    <dbReference type="NCBI Taxonomy" id="2339232"/>
    <lineage>
        <taxon>Bacteria</taxon>
        <taxon>Bacillati</taxon>
        <taxon>Actinomycetota</taxon>
        <taxon>Actinomycetes</taxon>
        <taxon>Motilibacterales</taxon>
        <taxon>Vallicoccaceae</taxon>
        <taxon>Vallicoccus</taxon>
    </lineage>
</organism>
<dbReference type="PANTHER" id="PTHR42703">
    <property type="entry name" value="NADH DEHYDROGENASE"/>
    <property type="match status" value="1"/>
</dbReference>
<evidence type="ECO:0000259" key="9">
    <source>
        <dbReference type="Pfam" id="PF00361"/>
    </source>
</evidence>
<dbReference type="OrthoDB" id="9768329at2"/>
<dbReference type="GO" id="GO:0042773">
    <property type="term" value="P:ATP synthesis coupled electron transport"/>
    <property type="evidence" value="ECO:0007669"/>
    <property type="project" value="InterPro"/>
</dbReference>
<comment type="subcellular location">
    <subcellularLocation>
        <location evidence="1">Cell membrane</location>
        <topology evidence="1">Multi-pass membrane protein</topology>
    </subcellularLocation>
    <subcellularLocation>
        <location evidence="7">Membrane</location>
        <topology evidence="7">Multi-pass membrane protein</topology>
    </subcellularLocation>
</comment>
<dbReference type="NCBIfam" id="NF009308">
    <property type="entry name" value="PRK12665.1"/>
    <property type="match status" value="1"/>
</dbReference>
<evidence type="ECO:0000256" key="6">
    <source>
        <dbReference type="ARBA" id="ARBA00023136"/>
    </source>
</evidence>
<reference evidence="10 11" key="1">
    <citation type="submission" date="2018-09" db="EMBL/GenBank/DDBJ databases">
        <title>YIM 75000 draft genome.</title>
        <authorList>
            <person name="Tang S."/>
            <person name="Feng Y."/>
        </authorList>
    </citation>
    <scope>NUCLEOTIDE SEQUENCE [LARGE SCALE GENOMIC DNA]</scope>
    <source>
        <strain evidence="10 11">YIM 75000</strain>
    </source>
</reference>
<dbReference type="Pfam" id="PF00361">
    <property type="entry name" value="Proton_antipo_M"/>
    <property type="match status" value="1"/>
</dbReference>
<feature type="transmembrane region" description="Helical" evidence="8">
    <location>
        <begin position="277"/>
        <end position="299"/>
    </location>
</feature>
<gene>
    <name evidence="10" type="ORF">D5H78_10815</name>
</gene>
<keyword evidence="6 8" id="KW-0472">Membrane</keyword>
<name>A0A3A3Z6A6_9ACTN</name>
<feature type="transmembrane region" description="Helical" evidence="8">
    <location>
        <begin position="247"/>
        <end position="265"/>
    </location>
</feature>
<feature type="transmembrane region" description="Helical" evidence="8">
    <location>
        <begin position="468"/>
        <end position="488"/>
    </location>
</feature>
<sequence length="510" mass="52157">MPPGVAVALPVLLPLLGAAVALLVRAAPVQRALAAGVLAVVGTDALLLLLRVDADGPLAVQAGGWAAPFGITLVADRLAALLVVVSVVVLLVVLAYAVGQGVADPADERSARVRFVFHPTYLVLAAGVCFAFLTGDLFNLFVAFEVMLTASYVLITLQAGPEAVRSAMTYIVVSLLASALFVTAVGLVYAATGTVNMADLRGAVAELPDGVRLALALLLLVVFGVKAALFPLYFWLPDSYPVAPAPVTAVFAGLLTKVGAYAIIRTQTLLFPDDVDVIGPVVLTVAGATLLVGILGAIAQNEVKRVLSFTIVSHIGYIMMGLGLFTVAGLAGAVLYVVHHIVIQTTLFCVEGLVERRAGTGQLDRISGLAHRSALLGVLFALPALSLAGVPPFSGFVAKLALLQAGSAAGSWWIVGIAVLVSLLTLYAMAVIWGSAFWGVPSDPVADADPSDAVTVGVRAVPRAMTGATVAVVLVGLAIPVLGGPLYALSERAATDLLAATPYVTAVLGG</sequence>
<evidence type="ECO:0000256" key="8">
    <source>
        <dbReference type="SAM" id="Phobius"/>
    </source>
</evidence>
<dbReference type="InterPro" id="IPR001750">
    <property type="entry name" value="ND/Mrp_TM"/>
</dbReference>
<keyword evidence="11" id="KW-1185">Reference proteome</keyword>
<feature type="transmembrane region" description="Helical" evidence="8">
    <location>
        <begin position="375"/>
        <end position="398"/>
    </location>
</feature>
<evidence type="ECO:0000313" key="10">
    <source>
        <dbReference type="EMBL" id="RJK96154.1"/>
    </source>
</evidence>
<feature type="domain" description="NADH:quinone oxidoreductase/Mrp antiporter transmembrane" evidence="9">
    <location>
        <begin position="135"/>
        <end position="425"/>
    </location>
</feature>
<dbReference type="InterPro" id="IPR050586">
    <property type="entry name" value="CPA3_Na-H_Antiporter_D"/>
</dbReference>
<evidence type="ECO:0000256" key="5">
    <source>
        <dbReference type="ARBA" id="ARBA00022989"/>
    </source>
</evidence>
<protein>
    <submittedName>
        <fullName evidence="10">Na+/H+ antiporter subunit D</fullName>
    </submittedName>
</protein>
<dbReference type="AlphaFoldDB" id="A0A3A3Z6A6"/>
<dbReference type="EMBL" id="QZEZ01000004">
    <property type="protein sequence ID" value="RJK96154.1"/>
    <property type="molecule type" value="Genomic_DNA"/>
</dbReference>
<feature type="transmembrane region" description="Helical" evidence="8">
    <location>
        <begin position="333"/>
        <end position="354"/>
    </location>
</feature>
<comment type="caution">
    <text evidence="10">The sequence shown here is derived from an EMBL/GenBank/DDBJ whole genome shotgun (WGS) entry which is preliminary data.</text>
</comment>
<evidence type="ECO:0000256" key="7">
    <source>
        <dbReference type="RuleBase" id="RU000320"/>
    </source>
</evidence>
<accession>A0A3A3Z6A6</accession>
<feature type="transmembrane region" description="Helical" evidence="8">
    <location>
        <begin position="78"/>
        <end position="103"/>
    </location>
</feature>
<evidence type="ECO:0000256" key="3">
    <source>
        <dbReference type="ARBA" id="ARBA00022475"/>
    </source>
</evidence>
<evidence type="ECO:0000313" key="11">
    <source>
        <dbReference type="Proteomes" id="UP000265614"/>
    </source>
</evidence>
<dbReference type="InterPro" id="IPR003918">
    <property type="entry name" value="NADH_UbQ_OxRdtase"/>
</dbReference>
<dbReference type="PANTHER" id="PTHR42703:SF1">
    <property type="entry name" value="NA(+)_H(+) ANTIPORTER SUBUNIT D1"/>
    <property type="match status" value="1"/>
</dbReference>
<proteinExistence type="inferred from homology"/>
<feature type="transmembrane region" description="Helical" evidence="8">
    <location>
        <begin position="306"/>
        <end position="327"/>
    </location>
</feature>
<feature type="transmembrane region" description="Helical" evidence="8">
    <location>
        <begin position="410"/>
        <end position="433"/>
    </location>
</feature>
<dbReference type="Proteomes" id="UP000265614">
    <property type="component" value="Unassembled WGS sequence"/>
</dbReference>
<keyword evidence="3" id="KW-1003">Cell membrane</keyword>
<evidence type="ECO:0000256" key="1">
    <source>
        <dbReference type="ARBA" id="ARBA00004651"/>
    </source>
</evidence>
<dbReference type="GO" id="GO:0008137">
    <property type="term" value="F:NADH dehydrogenase (ubiquinone) activity"/>
    <property type="evidence" value="ECO:0007669"/>
    <property type="project" value="InterPro"/>
</dbReference>
<feature type="transmembrane region" description="Helical" evidence="8">
    <location>
        <begin position="115"/>
        <end position="134"/>
    </location>
</feature>
<comment type="similarity">
    <text evidence="2">Belongs to the CPA3 antiporters (TC 2.A.63) subunit D family.</text>
</comment>
<feature type="transmembrane region" description="Helical" evidence="8">
    <location>
        <begin position="140"/>
        <end position="157"/>
    </location>
</feature>